<organism evidence="2">
    <name type="scientific">bioreactor metagenome</name>
    <dbReference type="NCBI Taxonomy" id="1076179"/>
    <lineage>
        <taxon>unclassified sequences</taxon>
        <taxon>metagenomes</taxon>
        <taxon>ecological metagenomes</taxon>
    </lineage>
</organism>
<dbReference type="AlphaFoldDB" id="A0A644YMA8"/>
<dbReference type="PANTHER" id="PTHR34289">
    <property type="entry name" value="PROTEIN, PUTATIVE (DUF819)-RELATED"/>
    <property type="match status" value="1"/>
</dbReference>
<dbReference type="InterPro" id="IPR008537">
    <property type="entry name" value="DUF819"/>
</dbReference>
<evidence type="ECO:0008006" key="3">
    <source>
        <dbReference type="Google" id="ProtNLM"/>
    </source>
</evidence>
<evidence type="ECO:0000256" key="1">
    <source>
        <dbReference type="SAM" id="Phobius"/>
    </source>
</evidence>
<comment type="caution">
    <text evidence="2">The sequence shown here is derived from an EMBL/GenBank/DDBJ whole genome shotgun (WGS) entry which is preliminary data.</text>
</comment>
<feature type="transmembrane region" description="Helical" evidence="1">
    <location>
        <begin position="245"/>
        <end position="262"/>
    </location>
</feature>
<keyword evidence="1" id="KW-1133">Transmembrane helix</keyword>
<feature type="transmembrane region" description="Helical" evidence="1">
    <location>
        <begin position="274"/>
        <end position="294"/>
    </location>
</feature>
<protein>
    <recommendedName>
        <fullName evidence="3">DUF819 family protein</fullName>
    </recommendedName>
</protein>
<name>A0A644YMA8_9ZZZZ</name>
<keyword evidence="1" id="KW-0812">Transmembrane</keyword>
<accession>A0A644YMA8</accession>
<feature type="transmembrane region" description="Helical" evidence="1">
    <location>
        <begin position="358"/>
        <end position="383"/>
    </location>
</feature>
<dbReference type="PANTHER" id="PTHR34289:SF8">
    <property type="entry name" value="DUF819 DOMAIN-CONTAINING PROTEIN"/>
    <property type="match status" value="1"/>
</dbReference>
<keyword evidence="1" id="KW-0472">Membrane</keyword>
<feature type="transmembrane region" description="Helical" evidence="1">
    <location>
        <begin position="332"/>
        <end position="352"/>
    </location>
</feature>
<feature type="transmembrane region" description="Helical" evidence="1">
    <location>
        <begin position="148"/>
        <end position="169"/>
    </location>
</feature>
<sequence>MQIVWNVLIVLVMALGPRLMVSLSKRVKVLGMLGSVFLCYAGGFLLSLVLPDTSIAMDISEILIPIAIPLILFSADLTSIKRLAKPMLNSFLLVCAAVVGVAVASYLLYRNLLPEAYKYAGMIVGLYTGGTPNLMAIGAALSVNDSHIVLANASDVVVGGVYFLLLISIMPKLARKFLKPFDAGAQTAAPEDATYTEHLEKNFVPEKEPLSLKSLLRRVPIVLLGVLSLAIAAGLSLLITGGLNVVVIMLVVTSCGVGFSFIKRVRNAPGSYTAGQYLILVFSFGIGLSFRFSAIKTESLIFLAMFATAQFGAILLHLILAKIFKIDADTALITSTAGIYGPAFIAPAADALKNREVVLPGLICGIFGYAIGNYLGIGVALLLKAMGG</sequence>
<dbReference type="EMBL" id="VSSQ01005431">
    <property type="protein sequence ID" value="MPM29128.1"/>
    <property type="molecule type" value="Genomic_DNA"/>
</dbReference>
<gene>
    <name evidence="2" type="ORF">SDC9_75667</name>
</gene>
<dbReference type="Pfam" id="PF05684">
    <property type="entry name" value="DUF819"/>
    <property type="match status" value="1"/>
</dbReference>
<feature type="transmembrane region" description="Helical" evidence="1">
    <location>
        <begin position="300"/>
        <end position="320"/>
    </location>
</feature>
<feature type="transmembrane region" description="Helical" evidence="1">
    <location>
        <begin position="91"/>
        <end position="109"/>
    </location>
</feature>
<proteinExistence type="predicted"/>
<evidence type="ECO:0000313" key="2">
    <source>
        <dbReference type="EMBL" id="MPM29128.1"/>
    </source>
</evidence>
<feature type="transmembrane region" description="Helical" evidence="1">
    <location>
        <begin position="219"/>
        <end position="239"/>
    </location>
</feature>
<reference evidence="2" key="1">
    <citation type="submission" date="2019-08" db="EMBL/GenBank/DDBJ databases">
        <authorList>
            <person name="Kucharzyk K."/>
            <person name="Murdoch R.W."/>
            <person name="Higgins S."/>
            <person name="Loffler F."/>
        </authorList>
    </citation>
    <scope>NUCLEOTIDE SEQUENCE</scope>
</reference>
<feature type="transmembrane region" description="Helical" evidence="1">
    <location>
        <begin position="62"/>
        <end position="79"/>
    </location>
</feature>
<feature type="transmembrane region" description="Helical" evidence="1">
    <location>
        <begin position="30"/>
        <end position="50"/>
    </location>
</feature>
<feature type="transmembrane region" description="Helical" evidence="1">
    <location>
        <begin position="6"/>
        <end position="23"/>
    </location>
</feature>